<feature type="transmembrane region" description="Helical" evidence="1">
    <location>
        <begin position="296"/>
        <end position="318"/>
    </location>
</feature>
<reference evidence="2" key="1">
    <citation type="submission" date="2014-08" db="EMBL/GenBank/DDBJ databases">
        <title>Comparative genomics of the Paenibacillus odorifer group.</title>
        <authorList>
            <person name="den Bakker H.C."/>
            <person name="Tsai Y.-C.Y.-C."/>
            <person name="Martin N."/>
            <person name="Korlach J."/>
            <person name="Wiedmann M."/>
        </authorList>
    </citation>
    <scope>NUCLEOTIDE SEQUENCE [LARGE SCALE GENOMIC DNA]</scope>
    <source>
        <strain evidence="2">DSM 13188</strain>
    </source>
</reference>
<evidence type="ECO:0000256" key="1">
    <source>
        <dbReference type="SAM" id="Phobius"/>
    </source>
</evidence>
<feature type="transmembrane region" description="Helical" evidence="1">
    <location>
        <begin position="192"/>
        <end position="216"/>
    </location>
</feature>
<feature type="transmembrane region" description="Helical" evidence="1">
    <location>
        <begin position="222"/>
        <end position="242"/>
    </location>
</feature>
<dbReference type="RefSeq" id="WP_042218805.1">
    <property type="nucleotide sequence ID" value="NZ_CP009285.1"/>
</dbReference>
<dbReference type="EMBL" id="CP009285">
    <property type="protein sequence ID" value="AIQ55834.1"/>
    <property type="molecule type" value="Genomic_DNA"/>
</dbReference>
<gene>
    <name evidence="2" type="ORF">PBOR_01790</name>
</gene>
<keyword evidence="1" id="KW-1133">Transmembrane helix</keyword>
<evidence type="ECO:0000313" key="3">
    <source>
        <dbReference type="Proteomes" id="UP000029518"/>
    </source>
</evidence>
<accession>A0A089MGY3</accession>
<dbReference type="AlphaFoldDB" id="A0A089MGY3"/>
<proteinExistence type="predicted"/>
<keyword evidence="1" id="KW-0472">Membrane</keyword>
<dbReference type="KEGG" id="pbd:PBOR_01790"/>
<organism evidence="2 3">
    <name type="scientific">Paenibacillus borealis</name>
    <dbReference type="NCBI Taxonomy" id="160799"/>
    <lineage>
        <taxon>Bacteria</taxon>
        <taxon>Bacillati</taxon>
        <taxon>Bacillota</taxon>
        <taxon>Bacilli</taxon>
        <taxon>Bacillales</taxon>
        <taxon>Paenibacillaceae</taxon>
        <taxon>Paenibacillus</taxon>
    </lineage>
</organism>
<feature type="transmembrane region" description="Helical" evidence="1">
    <location>
        <begin position="268"/>
        <end position="290"/>
    </location>
</feature>
<dbReference type="HOGENOM" id="CLU_060318_2_0_9"/>
<feature type="transmembrane region" description="Helical" evidence="1">
    <location>
        <begin position="135"/>
        <end position="156"/>
    </location>
</feature>
<protein>
    <recommendedName>
        <fullName evidence="4">Beta-carotene 15,15'-monooxygenase</fullName>
    </recommendedName>
</protein>
<keyword evidence="1" id="KW-0812">Transmembrane</keyword>
<dbReference type="Proteomes" id="UP000029518">
    <property type="component" value="Chromosome"/>
</dbReference>
<dbReference type="OrthoDB" id="9815852at2"/>
<dbReference type="NCBIfam" id="NF038403">
    <property type="entry name" value="perm_prefix_1"/>
    <property type="match status" value="1"/>
</dbReference>
<keyword evidence="3" id="KW-1185">Reference proteome</keyword>
<sequence length="324" mass="35628">MDTIIGYLNNMFASLPRTEQMYKLKQELLGNMEEKYHELKNDGKSENEAVGIVISEFGNIDELISELGIGEVRKEEMLPVLTELETEEFIAAKRRSGLLIGLGVGLIMVGAGLLILLAILGENGFMRSAFSEDAMSMIGVAFLLILLVPAIAMFIYSGMRMEKYKYMESGFSLPYHLQAEVERKQSAFAATYMLSLIMGVSLCVLSPVAIFVGSAFGDAGSSYGVVVLLAVVAVAVFLFVYYGNIRGAYQMLLKTGDFSKEKKEEDRVIGAVASIVWPLVTCVFLVSGFVYDQWHINWIVFPVTGILFGVFSSAYNILKGKDAA</sequence>
<feature type="transmembrane region" description="Helical" evidence="1">
    <location>
        <begin position="98"/>
        <end position="120"/>
    </location>
</feature>
<evidence type="ECO:0000313" key="2">
    <source>
        <dbReference type="EMBL" id="AIQ55834.1"/>
    </source>
</evidence>
<evidence type="ECO:0008006" key="4">
    <source>
        <dbReference type="Google" id="ProtNLM"/>
    </source>
</evidence>
<dbReference type="InterPro" id="IPR047928">
    <property type="entry name" value="Perm_prefix_1"/>
</dbReference>
<name>A0A089MGY3_PAEBO</name>